<dbReference type="InterPro" id="IPR001996">
    <property type="entry name" value="PTS_IIB_1"/>
</dbReference>
<gene>
    <name evidence="17" type="ORF">DXC78_05405</name>
    <name evidence="16" type="ORF">HF861_04210</name>
    <name evidence="15" type="ORF">PND82_09260</name>
</gene>
<feature type="transmembrane region" description="Helical" evidence="12">
    <location>
        <begin position="392"/>
        <end position="411"/>
    </location>
</feature>
<keyword evidence="6" id="KW-0598">Phosphotransferase system</keyword>
<reference evidence="16 19" key="2">
    <citation type="submission" date="2020-04" db="EMBL/GenBank/DDBJ databases">
        <authorList>
            <person name="Hitch T.C.A."/>
            <person name="Wylensek D."/>
            <person name="Clavel T."/>
        </authorList>
    </citation>
    <scope>NUCLEOTIDE SEQUENCE [LARGE SCALE GENOMIC DNA]</scope>
    <source>
        <strain evidence="16 19">BSM-383-APC-22F</strain>
    </source>
</reference>
<dbReference type="Proteomes" id="UP000260721">
    <property type="component" value="Unassembled WGS sequence"/>
</dbReference>
<dbReference type="InterPro" id="IPR013013">
    <property type="entry name" value="PTS_EIIC_1"/>
</dbReference>
<dbReference type="EMBL" id="JABAFR010000007">
    <property type="protein sequence ID" value="NME44086.1"/>
    <property type="molecule type" value="Genomic_DNA"/>
</dbReference>
<dbReference type="InterPro" id="IPR018113">
    <property type="entry name" value="PTrfase_EIIB_Cys"/>
</dbReference>
<keyword evidence="7 12" id="KW-0812">Transmembrane</keyword>
<evidence type="ECO:0000256" key="5">
    <source>
        <dbReference type="ARBA" id="ARBA00022679"/>
    </source>
</evidence>
<feature type="transmembrane region" description="Helical" evidence="12">
    <location>
        <begin position="84"/>
        <end position="104"/>
    </location>
</feature>
<keyword evidence="8" id="KW-0418">Kinase</keyword>
<dbReference type="Gene3D" id="3.30.1360.60">
    <property type="entry name" value="Glucose permease domain IIB"/>
    <property type="match status" value="1"/>
</dbReference>
<dbReference type="NCBIfam" id="TIGR00826">
    <property type="entry name" value="EIIB_glc"/>
    <property type="match status" value="1"/>
</dbReference>
<comment type="caution">
    <text evidence="17">The sequence shown here is derived from an EMBL/GenBank/DDBJ whole genome shotgun (WGS) entry which is preliminary data.</text>
</comment>
<dbReference type="PANTHER" id="PTHR30009">
    <property type="entry name" value="CYTOCHROME C-TYPE SYNTHESIS PROTEIN AND PTS TRANSMEMBRANE COMPONENT"/>
    <property type="match status" value="1"/>
</dbReference>
<dbReference type="PROSITE" id="PS01035">
    <property type="entry name" value="PTS_EIIB_TYPE_1_CYS"/>
    <property type="match status" value="1"/>
</dbReference>
<feature type="transmembrane region" description="Helical" evidence="12">
    <location>
        <begin position="12"/>
        <end position="40"/>
    </location>
</feature>
<dbReference type="InterPro" id="IPR036878">
    <property type="entry name" value="Glu_permease_IIB"/>
</dbReference>
<evidence type="ECO:0000313" key="16">
    <source>
        <dbReference type="EMBL" id="NME44086.1"/>
    </source>
</evidence>
<name>A0A3E3E577_9FIRM</name>
<feature type="domain" description="PTS EIIC type-1" evidence="14">
    <location>
        <begin position="3"/>
        <end position="427"/>
    </location>
</feature>
<evidence type="ECO:0000256" key="2">
    <source>
        <dbReference type="ARBA" id="ARBA00022448"/>
    </source>
</evidence>
<reference evidence="15" key="3">
    <citation type="submission" date="2023-01" db="EMBL/GenBank/DDBJ databases">
        <title>Human gut microbiome strain richness.</title>
        <authorList>
            <person name="Chen-Liaw A."/>
        </authorList>
    </citation>
    <scope>NUCLEOTIDE SEQUENCE</scope>
    <source>
        <strain evidence="15">D8_m1001271B151109d0_201107</strain>
    </source>
</reference>
<evidence type="ECO:0000256" key="8">
    <source>
        <dbReference type="ARBA" id="ARBA00022777"/>
    </source>
</evidence>
<evidence type="ECO:0000313" key="15">
    <source>
        <dbReference type="EMBL" id="MDB7983003.1"/>
    </source>
</evidence>
<evidence type="ECO:0000256" key="3">
    <source>
        <dbReference type="ARBA" id="ARBA00022475"/>
    </source>
</evidence>
<accession>A0A3E3E577</accession>
<dbReference type="GO" id="GO:0005886">
    <property type="term" value="C:plasma membrane"/>
    <property type="evidence" value="ECO:0007669"/>
    <property type="project" value="UniProtKB-SubCell"/>
</dbReference>
<evidence type="ECO:0000256" key="1">
    <source>
        <dbReference type="ARBA" id="ARBA00004651"/>
    </source>
</evidence>
<organism evidence="17 18">
    <name type="scientific">Faecalicoccus pleomorphus</name>
    <dbReference type="NCBI Taxonomy" id="1323"/>
    <lineage>
        <taxon>Bacteria</taxon>
        <taxon>Bacillati</taxon>
        <taxon>Bacillota</taxon>
        <taxon>Erysipelotrichia</taxon>
        <taxon>Erysipelotrichales</taxon>
        <taxon>Erysipelotrichaceae</taxon>
        <taxon>Faecalicoccus</taxon>
    </lineage>
</organism>
<dbReference type="Pfam" id="PF00367">
    <property type="entry name" value="PTS_EIIB"/>
    <property type="match status" value="1"/>
</dbReference>
<evidence type="ECO:0000256" key="9">
    <source>
        <dbReference type="ARBA" id="ARBA00022989"/>
    </source>
</evidence>
<dbReference type="GO" id="GO:0016301">
    <property type="term" value="F:kinase activity"/>
    <property type="evidence" value="ECO:0007669"/>
    <property type="project" value="UniProtKB-KW"/>
</dbReference>
<feature type="transmembrane region" description="Helical" evidence="12">
    <location>
        <begin position="201"/>
        <end position="228"/>
    </location>
</feature>
<protein>
    <submittedName>
        <fullName evidence="17">PTS mannose transporter subunit IIC</fullName>
    </submittedName>
    <submittedName>
        <fullName evidence="15">PTS transporter subunit EIIC</fullName>
    </submittedName>
</protein>
<dbReference type="CDD" id="cd00212">
    <property type="entry name" value="PTS_IIB_glc"/>
    <property type="match status" value="1"/>
</dbReference>
<evidence type="ECO:0000313" key="17">
    <source>
        <dbReference type="EMBL" id="RGD76652.1"/>
    </source>
</evidence>
<evidence type="ECO:0000313" key="18">
    <source>
        <dbReference type="Proteomes" id="UP000260721"/>
    </source>
</evidence>
<evidence type="ECO:0000259" key="13">
    <source>
        <dbReference type="PROSITE" id="PS51098"/>
    </source>
</evidence>
<proteinExistence type="predicted"/>
<evidence type="ECO:0000313" key="19">
    <source>
        <dbReference type="Proteomes" id="UP000540014"/>
    </source>
</evidence>
<feature type="transmembrane region" description="Helical" evidence="12">
    <location>
        <begin position="174"/>
        <end position="195"/>
    </location>
</feature>
<dbReference type="SUPFAM" id="SSF55604">
    <property type="entry name" value="Glucose permease domain IIB"/>
    <property type="match status" value="1"/>
</dbReference>
<feature type="active site" description="Phosphocysteine intermediate; for EIIB activity" evidence="11">
    <location>
        <position position="477"/>
    </location>
</feature>
<dbReference type="GO" id="GO:0009401">
    <property type="term" value="P:phosphoenolpyruvate-dependent sugar phosphotransferase system"/>
    <property type="evidence" value="ECO:0007669"/>
    <property type="project" value="UniProtKB-KW"/>
</dbReference>
<reference evidence="17 18" key="1">
    <citation type="submission" date="2018-08" db="EMBL/GenBank/DDBJ databases">
        <title>A genome reference for cultivated species of the human gut microbiota.</title>
        <authorList>
            <person name="Zou Y."/>
            <person name="Xue W."/>
            <person name="Luo G."/>
        </authorList>
    </citation>
    <scope>NUCLEOTIDE SEQUENCE [LARGE SCALE GENOMIC DNA]</scope>
    <source>
        <strain evidence="17 18">TF08-11</strain>
    </source>
</reference>
<dbReference type="EMBL" id="JAQLXO010000019">
    <property type="protein sequence ID" value="MDB7983003.1"/>
    <property type="molecule type" value="Genomic_DNA"/>
</dbReference>
<evidence type="ECO:0000259" key="14">
    <source>
        <dbReference type="PROSITE" id="PS51103"/>
    </source>
</evidence>
<keyword evidence="4" id="KW-0762">Sugar transport</keyword>
<dbReference type="PANTHER" id="PTHR30009:SF12">
    <property type="entry name" value="PHOSPHOTRANSFERASE IIC COMPONENT GLVC"/>
    <property type="match status" value="1"/>
</dbReference>
<evidence type="ECO:0000256" key="11">
    <source>
        <dbReference type="PROSITE-ProRule" id="PRU00421"/>
    </source>
</evidence>
<evidence type="ECO:0000256" key="6">
    <source>
        <dbReference type="ARBA" id="ARBA00022683"/>
    </source>
</evidence>
<feature type="transmembrane region" description="Helical" evidence="12">
    <location>
        <begin position="143"/>
        <end position="162"/>
    </location>
</feature>
<dbReference type="GO" id="GO:0090563">
    <property type="term" value="F:protein-phosphocysteine-sugar phosphotransferase activity"/>
    <property type="evidence" value="ECO:0007669"/>
    <property type="project" value="TreeGrafter"/>
</dbReference>
<feature type="transmembrane region" description="Helical" evidence="12">
    <location>
        <begin position="318"/>
        <end position="335"/>
    </location>
</feature>
<dbReference type="PROSITE" id="PS51103">
    <property type="entry name" value="PTS_EIIC_TYPE_1"/>
    <property type="match status" value="1"/>
</dbReference>
<dbReference type="GO" id="GO:0008982">
    <property type="term" value="F:protein-N(PI)-phosphohistidine-sugar phosphotransferase activity"/>
    <property type="evidence" value="ECO:0007669"/>
    <property type="project" value="InterPro"/>
</dbReference>
<dbReference type="InterPro" id="IPR050429">
    <property type="entry name" value="PTS_Glucose_EIICBA"/>
</dbReference>
<evidence type="ECO:0000256" key="10">
    <source>
        <dbReference type="ARBA" id="ARBA00023136"/>
    </source>
</evidence>
<sequence>MLKKIQGKLQTFAGAMMVPIILLVMVGFFVGIGSAFTNYILSPGGILYNIFSMLSSCGFFFMNSLQMWFAVAIAFTLAKKEKGWAAFAGLVLFFTYTSGIGNWASLNGVTADTVAVDALVQSGMAMEEAMNYNALFTEFMGMFTYNMGMFSGLIVGVIAAFIHNKFVDTTLPEMFGFFAGTKMVIIMVTLVSVPLSILTYYVWPFIGGCLQALTTFIGSSGLLGTFVFGTLDKALLPFGLHHLIAFPIEYSSVGGTMEIDGVVYEGVKNIINGQAASSTATGYITRNFTNGRLLFQLGGIPGAALAMYHCANKENRKAVASIMIPAVFTLMMVGISEPFEYTFLFAAPALYWLVYAPLCGLCYVLAEIFQISINGTALFFMIPNLFQPQKVHAMHALWLIPLTFAAYYFIFKFIIVKFNLQTPGRGEAKVHLFSKKEYRDSKSDDSSQNSTSDTESLEYRIVEALGGAENIVSVTNCATRLRVSVKDESLVASDDDWKAYLEARGVVHGDHSYQIIYGVQVQNIATKVKDILGID</sequence>
<dbReference type="Proteomes" id="UP000540014">
    <property type="component" value="Unassembled WGS sequence"/>
</dbReference>
<dbReference type="RefSeq" id="WP_117446076.1">
    <property type="nucleotide sequence ID" value="NZ_JABAFR010000007.1"/>
</dbReference>
<dbReference type="InterPro" id="IPR003352">
    <property type="entry name" value="PTS_EIIC"/>
</dbReference>
<evidence type="ECO:0000256" key="4">
    <source>
        <dbReference type="ARBA" id="ARBA00022597"/>
    </source>
</evidence>
<comment type="subcellular location">
    <subcellularLocation>
        <location evidence="1">Cell membrane</location>
        <topology evidence="1">Multi-pass membrane protein</topology>
    </subcellularLocation>
</comment>
<keyword evidence="3" id="KW-1003">Cell membrane</keyword>
<dbReference type="Pfam" id="PF02378">
    <property type="entry name" value="PTS_EIIC"/>
    <property type="match status" value="1"/>
</dbReference>
<feature type="transmembrane region" description="Helical" evidence="12">
    <location>
        <begin position="46"/>
        <end position="77"/>
    </location>
</feature>
<keyword evidence="9 12" id="KW-1133">Transmembrane helix</keyword>
<keyword evidence="10 12" id="KW-0472">Membrane</keyword>
<keyword evidence="5" id="KW-0808">Transferase</keyword>
<dbReference type="Proteomes" id="UP001212981">
    <property type="component" value="Unassembled WGS sequence"/>
</dbReference>
<dbReference type="AlphaFoldDB" id="A0A3E3E577"/>
<dbReference type="PROSITE" id="PS51098">
    <property type="entry name" value="PTS_EIIB_TYPE_1"/>
    <property type="match status" value="1"/>
</dbReference>
<feature type="domain" description="PTS EIIB type-1" evidence="13">
    <location>
        <begin position="455"/>
        <end position="535"/>
    </location>
</feature>
<keyword evidence="2" id="KW-0813">Transport</keyword>
<evidence type="ECO:0000256" key="12">
    <source>
        <dbReference type="SAM" id="Phobius"/>
    </source>
</evidence>
<evidence type="ECO:0000256" key="7">
    <source>
        <dbReference type="ARBA" id="ARBA00022692"/>
    </source>
</evidence>
<dbReference type="EMBL" id="QUSK01000010">
    <property type="protein sequence ID" value="RGD76652.1"/>
    <property type="molecule type" value="Genomic_DNA"/>
</dbReference>